<evidence type="ECO:0000313" key="3">
    <source>
        <dbReference type="Proteomes" id="UP000092578"/>
    </source>
</evidence>
<keyword evidence="1" id="KW-1133">Transmembrane helix</keyword>
<keyword evidence="1" id="KW-0472">Membrane</keyword>
<protein>
    <submittedName>
        <fullName evidence="2">Uncharacterized protein</fullName>
    </submittedName>
</protein>
<feature type="transmembrane region" description="Helical" evidence="1">
    <location>
        <begin position="60"/>
        <end position="79"/>
    </location>
</feature>
<reference evidence="3" key="1">
    <citation type="submission" date="2016-05" db="EMBL/GenBank/DDBJ databases">
        <authorList>
            <person name="Liu B."/>
            <person name="Wang J."/>
            <person name="Zhu Y."/>
            <person name="Liu G."/>
            <person name="Chen Q."/>
            <person name="Chen Z."/>
            <person name="Lan J."/>
            <person name="Che J."/>
            <person name="Ge C."/>
            <person name="Shi H."/>
            <person name="Pan Z."/>
            <person name="Liu X."/>
        </authorList>
    </citation>
    <scope>NUCLEOTIDE SEQUENCE [LARGE SCALE GENOMIC DNA]</scope>
    <source>
        <strain evidence="3">FJAT-27215</strain>
    </source>
</reference>
<dbReference type="Proteomes" id="UP000092578">
    <property type="component" value="Unassembled WGS sequence"/>
</dbReference>
<gene>
    <name evidence="2" type="ORF">A8F95_10815</name>
</gene>
<evidence type="ECO:0000256" key="1">
    <source>
        <dbReference type="SAM" id="Phobius"/>
    </source>
</evidence>
<feature type="transmembrane region" description="Helical" evidence="1">
    <location>
        <begin position="29"/>
        <end position="48"/>
    </location>
</feature>
<keyword evidence="3" id="KW-1185">Reference proteome</keyword>
<feature type="transmembrane region" description="Helical" evidence="1">
    <location>
        <begin position="91"/>
        <end position="110"/>
    </location>
</feature>
<dbReference type="AlphaFoldDB" id="A0A1B9AMK8"/>
<sequence length="187" mass="21292">MVLHLEEGSYGEEKLIEPFYSWMHSFIKVYWLAGVMLLLGWSISVKFINDSHQQERWAMPFLGGILMLFGIGFTVAYMVALMKLQAIRESLLFAVLLFVVMTGQTVAAFFKDSWLHSLSWKAMVGFPLLSLLLLVMADHSEGLYTIVHRCSPMGNISVKFLLWMIAIIGTGMVIGMYEFVLRKLAKK</sequence>
<keyword evidence="1" id="KW-0812">Transmembrane</keyword>
<proteinExistence type="predicted"/>
<accession>A0A1B9AMK8</accession>
<organism evidence="2 3">
    <name type="scientific">Pseudobacillus wudalianchiensis</name>
    <dbReference type="NCBI Taxonomy" id="1743143"/>
    <lineage>
        <taxon>Bacteria</taxon>
        <taxon>Bacillati</taxon>
        <taxon>Bacillota</taxon>
        <taxon>Bacilli</taxon>
        <taxon>Bacillales</taxon>
        <taxon>Bacillaceae</taxon>
        <taxon>Pseudobacillus</taxon>
    </lineage>
</organism>
<comment type="caution">
    <text evidence="2">The sequence shown here is derived from an EMBL/GenBank/DDBJ whole genome shotgun (WGS) entry which is preliminary data.</text>
</comment>
<evidence type="ECO:0000313" key="2">
    <source>
        <dbReference type="EMBL" id="OCA85163.1"/>
    </source>
</evidence>
<dbReference type="EMBL" id="MAYT01000027">
    <property type="protein sequence ID" value="OCA85163.1"/>
    <property type="molecule type" value="Genomic_DNA"/>
</dbReference>
<feature type="transmembrane region" description="Helical" evidence="1">
    <location>
        <begin position="122"/>
        <end position="140"/>
    </location>
</feature>
<name>A0A1B9AMK8_9BACI</name>
<feature type="transmembrane region" description="Helical" evidence="1">
    <location>
        <begin position="160"/>
        <end position="181"/>
    </location>
</feature>